<dbReference type="EMBL" id="JAEDAK010000008">
    <property type="protein sequence ID" value="MBH9577751.1"/>
    <property type="molecule type" value="Genomic_DNA"/>
</dbReference>
<comment type="caution">
    <text evidence="2">The sequence shown here is derived from an EMBL/GenBank/DDBJ whole genome shotgun (WGS) entry which is preliminary data.</text>
</comment>
<feature type="region of interest" description="Disordered" evidence="1">
    <location>
        <begin position="35"/>
        <end position="116"/>
    </location>
</feature>
<gene>
    <name evidence="2" type="ORF">I7X39_12645</name>
</gene>
<dbReference type="RefSeq" id="WP_198111527.1">
    <property type="nucleotide sequence ID" value="NZ_JAEDAK010000008.1"/>
</dbReference>
<reference evidence="2" key="1">
    <citation type="submission" date="2020-12" db="EMBL/GenBank/DDBJ databases">
        <title>The genome sequence of Inhella sp. 1Y17.</title>
        <authorList>
            <person name="Liu Y."/>
        </authorList>
    </citation>
    <scope>NUCLEOTIDE SEQUENCE</scope>
    <source>
        <strain evidence="2">1Y17</strain>
    </source>
</reference>
<evidence type="ECO:0000313" key="3">
    <source>
        <dbReference type="Proteomes" id="UP000613266"/>
    </source>
</evidence>
<keyword evidence="3" id="KW-1185">Reference proteome</keyword>
<evidence type="ECO:0000256" key="1">
    <source>
        <dbReference type="SAM" id="MobiDB-lite"/>
    </source>
</evidence>
<organism evidence="2 3">
    <name type="scientific">Inhella proteolytica</name>
    <dbReference type="NCBI Taxonomy" id="2795029"/>
    <lineage>
        <taxon>Bacteria</taxon>
        <taxon>Pseudomonadati</taxon>
        <taxon>Pseudomonadota</taxon>
        <taxon>Betaproteobacteria</taxon>
        <taxon>Burkholderiales</taxon>
        <taxon>Sphaerotilaceae</taxon>
        <taxon>Inhella</taxon>
    </lineage>
</organism>
<feature type="compositionally biased region" description="Low complexity" evidence="1">
    <location>
        <begin position="35"/>
        <end position="60"/>
    </location>
</feature>
<proteinExistence type="predicted"/>
<dbReference type="AlphaFoldDB" id="A0A931J3S3"/>
<feature type="compositionally biased region" description="Pro residues" evidence="1">
    <location>
        <begin position="92"/>
        <end position="107"/>
    </location>
</feature>
<feature type="compositionally biased region" description="Low complexity" evidence="1">
    <location>
        <begin position="73"/>
        <end position="91"/>
    </location>
</feature>
<name>A0A931J3S3_9BURK</name>
<evidence type="ECO:0000313" key="2">
    <source>
        <dbReference type="EMBL" id="MBH9577751.1"/>
    </source>
</evidence>
<dbReference type="Proteomes" id="UP000613266">
    <property type="component" value="Unassembled WGS sequence"/>
</dbReference>
<protein>
    <submittedName>
        <fullName evidence="2">Uncharacterized protein</fullName>
    </submittedName>
</protein>
<accession>A0A931J3S3</accession>
<sequence length="369" mass="39443">MRRTLGVTVGVAAGVGALALGGYWLLSLPLSSQAADPAASASPQSSAEPASATSPAPTQAVAEAAQPAVRQDAPPLSAPALPASSPLAVPVQAPPPAAAPVAPPAPSSAPAANPDNWPLRSTAALLAERSQGDWRVVRWQENPAVAVLQFPDLAQQGAALNRLAALVEKGGAPRDRLLGSAELLQLIQAGGDNPQTFFGGHNYRLSQLLRFHGLANRQGIGLSPEEQRLRQLFEAQGWWGEQAADKVLITFTDLQADDPGTPQDEGVDAVRRESVLRHELSHARYFTDPRYRARCGEMWRQWLNAAERQRIRKVLAEQGYDAQNEDLLINEAQALLFHTADTRAFGAASFGLTEARLTALRKRFHASAN</sequence>